<accession>A0A843TZB4</accession>
<evidence type="ECO:0000313" key="2">
    <source>
        <dbReference type="EMBL" id="MQL74930.1"/>
    </source>
</evidence>
<feature type="non-terminal residue" evidence="2">
    <location>
        <position position="1"/>
    </location>
</feature>
<dbReference type="Proteomes" id="UP000652761">
    <property type="component" value="Unassembled WGS sequence"/>
</dbReference>
<comment type="caution">
    <text evidence="2">The sequence shown here is derived from an EMBL/GenBank/DDBJ whole genome shotgun (WGS) entry which is preliminary data.</text>
</comment>
<name>A0A843TZB4_COLES</name>
<dbReference type="AlphaFoldDB" id="A0A843TZB4"/>
<evidence type="ECO:0000256" key="1">
    <source>
        <dbReference type="SAM" id="MobiDB-lite"/>
    </source>
</evidence>
<keyword evidence="3" id="KW-1185">Reference proteome</keyword>
<evidence type="ECO:0000313" key="3">
    <source>
        <dbReference type="Proteomes" id="UP000652761"/>
    </source>
</evidence>
<gene>
    <name evidence="2" type="ORF">Taro_007296</name>
</gene>
<feature type="region of interest" description="Disordered" evidence="1">
    <location>
        <begin position="232"/>
        <end position="297"/>
    </location>
</feature>
<sequence>VLAEGPLASTPGRLDGVSVQEWTPTLIPASSDVDANFSDLHAQQSCKLLKQVSGRETLLNPEPEFGLSPLFPSPLQEEKRGRKTLERKAVRKPILPPSNPTLLELDLKIYCDKEEAGAKEKASPSSPCCGAHPRTRRKVTLEALLQLSWDCPRRSSPSHKSLGGILERQPWLPVDDVEARQLATTSRGVMSRRSNRPQHREALCFPHHRQWTMEYSCKVWCKPCRRRSTLRQHSRPSWRPRQEGEMEQYLEEKKASQKRPAATFQRQDKRKTVYQTPQKSVAVSNSQVPSVRSPGAKKECPYCGKTHGGSECWLVAGVVGDVAPLEEAAETDSECGD</sequence>
<feature type="region of interest" description="Disordered" evidence="1">
    <location>
        <begin position="61"/>
        <end position="83"/>
    </location>
</feature>
<feature type="compositionally biased region" description="Basic and acidic residues" evidence="1">
    <location>
        <begin position="240"/>
        <end position="255"/>
    </location>
</feature>
<feature type="non-terminal residue" evidence="2">
    <location>
        <position position="337"/>
    </location>
</feature>
<feature type="compositionally biased region" description="Polar residues" evidence="1">
    <location>
        <begin position="273"/>
        <end position="290"/>
    </location>
</feature>
<reference evidence="2" key="1">
    <citation type="submission" date="2017-07" db="EMBL/GenBank/DDBJ databases">
        <title>Taro Niue Genome Assembly and Annotation.</title>
        <authorList>
            <person name="Atibalentja N."/>
            <person name="Keating K."/>
            <person name="Fields C.J."/>
        </authorList>
    </citation>
    <scope>NUCLEOTIDE SEQUENCE</scope>
    <source>
        <strain evidence="2">Niue_2</strain>
        <tissue evidence="2">Leaf</tissue>
    </source>
</reference>
<protein>
    <submittedName>
        <fullName evidence="2">Uncharacterized protein</fullName>
    </submittedName>
</protein>
<organism evidence="2 3">
    <name type="scientific">Colocasia esculenta</name>
    <name type="common">Wild taro</name>
    <name type="synonym">Arum esculentum</name>
    <dbReference type="NCBI Taxonomy" id="4460"/>
    <lineage>
        <taxon>Eukaryota</taxon>
        <taxon>Viridiplantae</taxon>
        <taxon>Streptophyta</taxon>
        <taxon>Embryophyta</taxon>
        <taxon>Tracheophyta</taxon>
        <taxon>Spermatophyta</taxon>
        <taxon>Magnoliopsida</taxon>
        <taxon>Liliopsida</taxon>
        <taxon>Araceae</taxon>
        <taxon>Aroideae</taxon>
        <taxon>Colocasieae</taxon>
        <taxon>Colocasia</taxon>
    </lineage>
</organism>
<dbReference type="EMBL" id="NMUH01000227">
    <property type="protein sequence ID" value="MQL74930.1"/>
    <property type="molecule type" value="Genomic_DNA"/>
</dbReference>
<proteinExistence type="predicted"/>